<evidence type="ECO:0000256" key="3">
    <source>
        <dbReference type="ARBA" id="ARBA00008682"/>
    </source>
</evidence>
<dbReference type="GO" id="GO:0005576">
    <property type="term" value="C:extracellular region"/>
    <property type="evidence" value="ECO:0007669"/>
    <property type="project" value="UniProtKB-SubCell"/>
</dbReference>
<keyword evidence="11" id="KW-0624">Polysaccharide degradation</keyword>
<comment type="caution">
    <text evidence="16">The sequence shown here is derived from an EMBL/GenBank/DDBJ whole genome shotgun (WGS) entry which is preliminary data.</text>
</comment>
<dbReference type="Pfam" id="PF00704">
    <property type="entry name" value="Glyco_hydro_18"/>
    <property type="match status" value="1"/>
</dbReference>
<evidence type="ECO:0000256" key="13">
    <source>
        <dbReference type="ARBA" id="ARBA00076373"/>
    </source>
</evidence>
<dbReference type="PANTHER" id="PTHR11177:SF365">
    <property type="entry name" value="ENDOCHITINASE B"/>
    <property type="match status" value="1"/>
</dbReference>
<evidence type="ECO:0000256" key="14">
    <source>
        <dbReference type="RuleBase" id="RU000489"/>
    </source>
</evidence>
<dbReference type="PANTHER" id="PTHR11177">
    <property type="entry name" value="CHITINASE"/>
    <property type="match status" value="1"/>
</dbReference>
<dbReference type="GO" id="GO:0008061">
    <property type="term" value="F:chitin binding"/>
    <property type="evidence" value="ECO:0007669"/>
    <property type="project" value="InterPro"/>
</dbReference>
<dbReference type="Gene3D" id="3.20.20.80">
    <property type="entry name" value="Glycosidases"/>
    <property type="match status" value="1"/>
</dbReference>
<dbReference type="CDD" id="cd06548">
    <property type="entry name" value="GH18_chitinase"/>
    <property type="match status" value="1"/>
</dbReference>
<sequence>MAFPKFLYAVCILLVLAAALLLHYIGSNTPPLPTQLRNPTAFKNLSTTTLPMASGMKTVAYFVNWAIYGRNYNPQDLPADKLTHVLYAFANVRPDSGEVYLSDTWSDIEKHYPTDSWNDTGNNVYGCVKQLFLLKKQNRQLKVLLSIGGWTYSSNFAQPASTDAGRTTFAQTATKLVTDLGFDGIDIDWEYPQNDQQAQDLVSLLQKCRETLDAAAGANRKFLLTIACPAGPENYNKLRLREMTPYLDFYNLMAYDYAGSWDTNAGHQANLYPSSDNAQSTPFSTIQAVNHYVRVGGVPSSKIILGMPLYGRAFTNTDGPGRPFSGVGEGSWEQGVWDYKALPRPGATEYLDTNIGASWSYDASTRTMISYDTVGMGEIKVNFIKQHQLGGGMWWETSGDKGGKTANKADGSLIGTFVDGIGGVSVLDQSQNAISYPDSQYDNMRAGFP</sequence>
<dbReference type="EC" id="3.2.1.14" evidence="4"/>
<reference evidence="16 17" key="1">
    <citation type="submission" date="2015-02" db="EMBL/GenBank/DDBJ databases">
        <title>Draft Genome Sequences of Two Closely-Related Aflatoxigenic Aspergillus Species Obtained from the Cote d'Ivoire.</title>
        <authorList>
            <person name="Moore G.G."/>
            <person name="Beltz S.B."/>
            <person name="Mack B.M."/>
        </authorList>
    </citation>
    <scope>NUCLEOTIDE SEQUENCE [LARGE SCALE GENOMIC DNA]</scope>
    <source>
        <strain evidence="16 17">SRRC1432</strain>
    </source>
</reference>
<keyword evidence="10 14" id="KW-0326">Glycosidase</keyword>
<dbReference type="SUPFAM" id="SSF54556">
    <property type="entry name" value="Chitinase insertion domain"/>
    <property type="match status" value="1"/>
</dbReference>
<dbReference type="PROSITE" id="PS01095">
    <property type="entry name" value="GH18_1"/>
    <property type="match status" value="1"/>
</dbReference>
<dbReference type="InterPro" id="IPR001579">
    <property type="entry name" value="Glyco_hydro_18_chit_AS"/>
</dbReference>
<evidence type="ECO:0000256" key="1">
    <source>
        <dbReference type="ARBA" id="ARBA00000822"/>
    </source>
</evidence>
<dbReference type="InterPro" id="IPR050314">
    <property type="entry name" value="Glycosyl_Hydrlase_18"/>
</dbReference>
<dbReference type="AlphaFoldDB" id="A0A0F8V262"/>
<evidence type="ECO:0000256" key="8">
    <source>
        <dbReference type="ARBA" id="ARBA00023180"/>
    </source>
</evidence>
<evidence type="ECO:0000313" key="16">
    <source>
        <dbReference type="EMBL" id="KKK17106.1"/>
    </source>
</evidence>
<keyword evidence="7" id="KW-0146">Chitin degradation</keyword>
<evidence type="ECO:0000256" key="4">
    <source>
        <dbReference type="ARBA" id="ARBA00012729"/>
    </source>
</evidence>
<dbReference type="FunFam" id="3.10.50.10:FF:000005">
    <property type="entry name" value="Endochitinase B1"/>
    <property type="match status" value="1"/>
</dbReference>
<keyword evidence="9" id="KW-0119">Carbohydrate metabolism</keyword>
<dbReference type="VEuPathDB" id="FungiDB:P175DRAFT_0500657"/>
<evidence type="ECO:0000256" key="5">
    <source>
        <dbReference type="ARBA" id="ARBA00022525"/>
    </source>
</evidence>
<dbReference type="InterPro" id="IPR017853">
    <property type="entry name" value="GH"/>
</dbReference>
<dbReference type="FunFam" id="3.20.20.80:FF:000095">
    <property type="entry name" value="Endochitinase B1"/>
    <property type="match status" value="1"/>
</dbReference>
<gene>
    <name evidence="16" type="ORF">AOCH_006512</name>
</gene>
<comment type="catalytic activity">
    <reaction evidence="1">
        <text>Random endo-hydrolysis of N-acetyl-beta-D-glucosaminide (1-&gt;4)-beta-linkages in chitin and chitodextrins.</text>
        <dbReference type="EC" id="3.2.1.14"/>
    </reaction>
</comment>
<evidence type="ECO:0000256" key="7">
    <source>
        <dbReference type="ARBA" id="ARBA00023024"/>
    </source>
</evidence>
<dbReference type="GO" id="GO:0006032">
    <property type="term" value="P:chitin catabolic process"/>
    <property type="evidence" value="ECO:0007669"/>
    <property type="project" value="UniProtKB-KW"/>
</dbReference>
<organism evidence="16 17">
    <name type="scientific">Aspergillus ochraceoroseus</name>
    <dbReference type="NCBI Taxonomy" id="138278"/>
    <lineage>
        <taxon>Eukaryota</taxon>
        <taxon>Fungi</taxon>
        <taxon>Dikarya</taxon>
        <taxon>Ascomycota</taxon>
        <taxon>Pezizomycotina</taxon>
        <taxon>Eurotiomycetes</taxon>
        <taxon>Eurotiomycetidae</taxon>
        <taxon>Eurotiales</taxon>
        <taxon>Aspergillaceae</taxon>
        <taxon>Aspergillus</taxon>
        <taxon>Aspergillus subgen. Nidulantes</taxon>
    </lineage>
</organism>
<dbReference type="InterPro" id="IPR029070">
    <property type="entry name" value="Chitinase_insertion_sf"/>
</dbReference>
<protein>
    <recommendedName>
        <fullName evidence="12">Endochitinase B</fullName>
        <ecNumber evidence="4">3.2.1.14</ecNumber>
    </recommendedName>
    <alternativeName>
        <fullName evidence="13">Chitinase B</fullName>
    </alternativeName>
</protein>
<evidence type="ECO:0000256" key="12">
    <source>
        <dbReference type="ARBA" id="ARBA00072345"/>
    </source>
</evidence>
<evidence type="ECO:0000256" key="2">
    <source>
        <dbReference type="ARBA" id="ARBA00004613"/>
    </source>
</evidence>
<dbReference type="InterPro" id="IPR001223">
    <property type="entry name" value="Glyco_hydro18_cat"/>
</dbReference>
<comment type="similarity">
    <text evidence="3">Belongs to the glycosyl hydrolase 18 family. Chitinase class V subfamily.</text>
</comment>
<dbReference type="SMART" id="SM00636">
    <property type="entry name" value="Glyco_18"/>
    <property type="match status" value="1"/>
</dbReference>
<comment type="subcellular location">
    <subcellularLocation>
        <location evidence="2">Secreted</location>
    </subcellularLocation>
</comment>
<dbReference type="InterPro" id="IPR011583">
    <property type="entry name" value="Chitinase_II/V-like_cat"/>
</dbReference>
<dbReference type="EMBL" id="JYKN01002259">
    <property type="protein sequence ID" value="KKK17106.1"/>
    <property type="molecule type" value="Genomic_DNA"/>
</dbReference>
<name>A0A0F8V262_9EURO</name>
<dbReference type="Proteomes" id="UP000034947">
    <property type="component" value="Unassembled WGS sequence"/>
</dbReference>
<evidence type="ECO:0000256" key="6">
    <source>
        <dbReference type="ARBA" id="ARBA00022801"/>
    </source>
</evidence>
<keyword evidence="8" id="KW-0325">Glycoprotein</keyword>
<dbReference type="PROSITE" id="PS51910">
    <property type="entry name" value="GH18_2"/>
    <property type="match status" value="1"/>
</dbReference>
<dbReference type="OrthoDB" id="76388at2759"/>
<evidence type="ECO:0000259" key="15">
    <source>
        <dbReference type="PROSITE" id="PS51910"/>
    </source>
</evidence>
<evidence type="ECO:0000256" key="11">
    <source>
        <dbReference type="ARBA" id="ARBA00023326"/>
    </source>
</evidence>
<proteinExistence type="inferred from homology"/>
<keyword evidence="17" id="KW-1185">Reference proteome</keyword>
<feature type="domain" description="GH18" evidence="15">
    <location>
        <begin position="56"/>
        <end position="416"/>
    </location>
</feature>
<keyword evidence="5" id="KW-0964">Secreted</keyword>
<evidence type="ECO:0000256" key="10">
    <source>
        <dbReference type="ARBA" id="ARBA00023295"/>
    </source>
</evidence>
<evidence type="ECO:0000313" key="17">
    <source>
        <dbReference type="Proteomes" id="UP000034947"/>
    </source>
</evidence>
<dbReference type="SUPFAM" id="SSF51445">
    <property type="entry name" value="(Trans)glycosidases"/>
    <property type="match status" value="1"/>
</dbReference>
<keyword evidence="6 14" id="KW-0378">Hydrolase</keyword>
<dbReference type="GO" id="GO:0008843">
    <property type="term" value="F:endochitinase activity"/>
    <property type="evidence" value="ECO:0007669"/>
    <property type="project" value="UniProtKB-EC"/>
</dbReference>
<dbReference type="GO" id="GO:0000272">
    <property type="term" value="P:polysaccharide catabolic process"/>
    <property type="evidence" value="ECO:0007669"/>
    <property type="project" value="UniProtKB-KW"/>
</dbReference>
<accession>A0A0F8V262</accession>
<dbReference type="Gene3D" id="3.10.50.10">
    <property type="match status" value="1"/>
</dbReference>
<evidence type="ECO:0000256" key="9">
    <source>
        <dbReference type="ARBA" id="ARBA00023277"/>
    </source>
</evidence>